<dbReference type="EC" id="2.7.1.158" evidence="3 9"/>
<evidence type="ECO:0000256" key="8">
    <source>
        <dbReference type="ARBA" id="ARBA00022840"/>
    </source>
</evidence>
<sequence>MRVVGEGNANVLIDLGDTDCLYRCCVRFRDSLKRNNEYSIENLQYIQTCVKMVLGDLLCSMELVELPLEGFEGILGQYVGNLDDSKIIVFRMPNLKPRILEKVAYQDQFTQIYTSHDLSRVVLELKPKWVYNPSDYCRNCSHSRLKGRELRYCYSKLNQDPLHLTELLASAGELPAGFQRDLASYLASSTNVLAVLYEAQRELKHEALSGIESVADVTSSMSLAMTLRDVTCFIEWSSDADQLRVNVVDVDLKPKEKFVHWRETQLRLDSFEDKCYH</sequence>
<evidence type="ECO:0000256" key="9">
    <source>
        <dbReference type="RuleBase" id="RU364126"/>
    </source>
</evidence>
<evidence type="ECO:0000256" key="5">
    <source>
        <dbReference type="ARBA" id="ARBA00022679"/>
    </source>
</evidence>
<dbReference type="OrthoDB" id="272370at2759"/>
<protein>
    <recommendedName>
        <fullName evidence="4 9">Inositol-pentakisphosphate 2-kinase</fullName>
        <ecNumber evidence="3 9">2.7.1.158</ecNumber>
    </recommendedName>
</protein>
<reference evidence="10 11" key="1">
    <citation type="submission" date="2020-06" db="EMBL/GenBank/DDBJ databases">
        <title>The yeast mating-type switching endonuclease HO is a domesticated member of an unorthodox homing genetic element family.</title>
        <authorList>
            <person name="Coughlan A.Y."/>
            <person name="Lombardi L."/>
            <person name="Braun-Galleani S."/>
            <person name="Martos A.R."/>
            <person name="Galeote V."/>
            <person name="Bigey F."/>
            <person name="Dequin S."/>
            <person name="Byrne K.P."/>
            <person name="Wolfe K.H."/>
        </authorList>
    </citation>
    <scope>NUCLEOTIDE SEQUENCE [LARGE SCALE GENOMIC DNA]</scope>
    <source>
        <strain evidence="10 11">CBS2947</strain>
    </source>
</reference>
<evidence type="ECO:0000256" key="6">
    <source>
        <dbReference type="ARBA" id="ARBA00022741"/>
    </source>
</evidence>
<dbReference type="GO" id="GO:0005524">
    <property type="term" value="F:ATP binding"/>
    <property type="evidence" value="ECO:0007669"/>
    <property type="project" value="UniProtKB-KW"/>
</dbReference>
<comment type="function">
    <text evidence="9">Phosphorylates Ins(1,3,4,5,6)P5 at position 2 to form Ins(1,2,3,4,5,6)P6 (InsP6 or phytate).</text>
</comment>
<organism evidence="10 11">
    <name type="scientific">Torulaspora globosa</name>
    <dbReference type="NCBI Taxonomy" id="48254"/>
    <lineage>
        <taxon>Eukaryota</taxon>
        <taxon>Fungi</taxon>
        <taxon>Dikarya</taxon>
        <taxon>Ascomycota</taxon>
        <taxon>Saccharomycotina</taxon>
        <taxon>Saccharomycetes</taxon>
        <taxon>Saccharomycetales</taxon>
        <taxon>Saccharomycetaceae</taxon>
        <taxon>Torulaspora</taxon>
    </lineage>
</organism>
<gene>
    <name evidence="10" type="ORF">HG537_0E02990</name>
</gene>
<keyword evidence="11" id="KW-1185">Reference proteome</keyword>
<evidence type="ECO:0000256" key="7">
    <source>
        <dbReference type="ARBA" id="ARBA00022777"/>
    </source>
</evidence>
<dbReference type="GO" id="GO:0005634">
    <property type="term" value="C:nucleus"/>
    <property type="evidence" value="ECO:0007669"/>
    <property type="project" value="TreeGrafter"/>
</dbReference>
<keyword evidence="5 9" id="KW-0808">Transferase</keyword>
<evidence type="ECO:0000313" key="10">
    <source>
        <dbReference type="EMBL" id="QLQ80944.1"/>
    </source>
</evidence>
<dbReference type="InterPro" id="IPR009286">
    <property type="entry name" value="Ins_P5_2-kin"/>
</dbReference>
<dbReference type="GO" id="GO:0032958">
    <property type="term" value="P:inositol phosphate biosynthetic process"/>
    <property type="evidence" value="ECO:0007669"/>
    <property type="project" value="TreeGrafter"/>
</dbReference>
<keyword evidence="7 9" id="KW-0418">Kinase</keyword>
<comment type="function">
    <text evidence="1">Has kinase activity and phosphorylates inositol-1,3,4,5,6-pentakisphosphate (Ins(1,3,4,5,6)P5) to produce 1,2,3,4,5,6-hexakisphosphate (InsP6), also known as phytate.</text>
</comment>
<dbReference type="EMBL" id="CP059271">
    <property type="protein sequence ID" value="QLQ80944.1"/>
    <property type="molecule type" value="Genomic_DNA"/>
</dbReference>
<comment type="domain">
    <text evidence="9">The EXKPK motif is conserved in inositol-pentakisphosphate 2-kinases of both family 1 and 2.</text>
</comment>
<accession>A0A7H9HT84</accession>
<comment type="similarity">
    <text evidence="2">Belongs to the IPK1 type 1 family.</text>
</comment>
<evidence type="ECO:0000256" key="2">
    <source>
        <dbReference type="ARBA" id="ARBA00008305"/>
    </source>
</evidence>
<dbReference type="GO" id="GO:0035299">
    <property type="term" value="F:inositol-1,3,4,5,6-pentakisphosphate 2-kinase activity"/>
    <property type="evidence" value="ECO:0007669"/>
    <property type="project" value="UniProtKB-EC"/>
</dbReference>
<evidence type="ECO:0000256" key="1">
    <source>
        <dbReference type="ARBA" id="ARBA00003979"/>
    </source>
</evidence>
<dbReference type="Proteomes" id="UP000510647">
    <property type="component" value="Chromosome 5"/>
</dbReference>
<keyword evidence="8 9" id="KW-0067">ATP-binding</keyword>
<name>A0A7H9HT84_9SACH</name>
<comment type="catalytic activity">
    <reaction evidence="9">
        <text>1D-myo-inositol 1,3,4,5,6-pentakisphosphate + ATP = 1D-myo-inositol hexakisphosphate + ADP + H(+)</text>
        <dbReference type="Rhea" id="RHEA:20313"/>
        <dbReference type="ChEBI" id="CHEBI:15378"/>
        <dbReference type="ChEBI" id="CHEBI:30616"/>
        <dbReference type="ChEBI" id="CHEBI:57733"/>
        <dbReference type="ChEBI" id="CHEBI:58130"/>
        <dbReference type="ChEBI" id="CHEBI:456216"/>
        <dbReference type="EC" id="2.7.1.158"/>
    </reaction>
</comment>
<dbReference type="Pfam" id="PF06090">
    <property type="entry name" value="Ins_P5_2-kin"/>
    <property type="match status" value="2"/>
</dbReference>
<dbReference type="PANTHER" id="PTHR14456:SF2">
    <property type="entry name" value="INOSITOL-PENTAKISPHOSPHATE 2-KINASE"/>
    <property type="match status" value="1"/>
</dbReference>
<keyword evidence="6 9" id="KW-0547">Nucleotide-binding</keyword>
<evidence type="ECO:0000313" key="11">
    <source>
        <dbReference type="Proteomes" id="UP000510647"/>
    </source>
</evidence>
<dbReference type="AlphaFoldDB" id="A0A7H9HT84"/>
<evidence type="ECO:0000256" key="3">
    <source>
        <dbReference type="ARBA" id="ARBA00012023"/>
    </source>
</evidence>
<dbReference type="PANTHER" id="PTHR14456">
    <property type="entry name" value="INOSITOL POLYPHOSPHATE KINASE 1"/>
    <property type="match status" value="1"/>
</dbReference>
<evidence type="ECO:0000256" key="4">
    <source>
        <dbReference type="ARBA" id="ARBA00014846"/>
    </source>
</evidence>
<proteinExistence type="inferred from homology"/>